<evidence type="ECO:0000256" key="2">
    <source>
        <dbReference type="ARBA" id="ARBA00004245"/>
    </source>
</evidence>
<keyword evidence="12" id="KW-0175">Coiled coil</keyword>
<keyword evidence="6" id="KW-0493">Microtubule</keyword>
<feature type="region of interest" description="Disordered" evidence="13">
    <location>
        <begin position="212"/>
        <end position="319"/>
    </location>
</feature>
<dbReference type="FunFam" id="3.30.1330.20:FF:000002">
    <property type="entry name" value="Tubulin beta chain"/>
    <property type="match status" value="1"/>
</dbReference>
<dbReference type="InterPro" id="IPR023123">
    <property type="entry name" value="Tubulin_C"/>
</dbReference>
<evidence type="ECO:0000259" key="14">
    <source>
        <dbReference type="SMART" id="SM00355"/>
    </source>
</evidence>
<dbReference type="InterPro" id="IPR013087">
    <property type="entry name" value="Znf_C2H2_type"/>
</dbReference>
<dbReference type="SUPFAM" id="SSF55307">
    <property type="entry name" value="Tubulin C-terminal domain-like"/>
    <property type="match status" value="1"/>
</dbReference>
<comment type="caution">
    <text evidence="17">The sequence shown here is derived from an EMBL/GenBank/DDBJ whole genome shotgun (WGS) entry which is preliminary data.</text>
</comment>
<evidence type="ECO:0000313" key="17">
    <source>
        <dbReference type="EMBL" id="CAE6472688.1"/>
    </source>
</evidence>
<dbReference type="AlphaFoldDB" id="A0A8H3C6Q7"/>
<dbReference type="PRINTS" id="PR01161">
    <property type="entry name" value="TUBULIN"/>
</dbReference>
<comment type="cofactor">
    <cofactor evidence="1">
        <name>Mg(2+)</name>
        <dbReference type="ChEBI" id="CHEBI:18420"/>
    </cofactor>
</comment>
<evidence type="ECO:0000256" key="5">
    <source>
        <dbReference type="ARBA" id="ARBA00022490"/>
    </source>
</evidence>
<evidence type="ECO:0000256" key="12">
    <source>
        <dbReference type="SAM" id="Coils"/>
    </source>
</evidence>
<dbReference type="Proteomes" id="UP000663846">
    <property type="component" value="Unassembled WGS sequence"/>
</dbReference>
<dbReference type="Pfam" id="PF00091">
    <property type="entry name" value="Tubulin"/>
    <property type="match status" value="1"/>
</dbReference>
<evidence type="ECO:0000256" key="11">
    <source>
        <dbReference type="ARBA" id="ARBA00023212"/>
    </source>
</evidence>
<dbReference type="GO" id="GO:0003924">
    <property type="term" value="F:GTPase activity"/>
    <property type="evidence" value="ECO:0007669"/>
    <property type="project" value="InterPro"/>
</dbReference>
<dbReference type="InterPro" id="IPR003008">
    <property type="entry name" value="Tubulin_FtsZ_GTPase"/>
</dbReference>
<dbReference type="Gene3D" id="3.40.50.1440">
    <property type="entry name" value="Tubulin/FtsZ, GTPase domain"/>
    <property type="match status" value="1"/>
</dbReference>
<evidence type="ECO:0000256" key="9">
    <source>
        <dbReference type="ARBA" id="ARBA00022842"/>
    </source>
</evidence>
<dbReference type="GO" id="GO:0005525">
    <property type="term" value="F:GTP binding"/>
    <property type="evidence" value="ECO:0007669"/>
    <property type="project" value="UniProtKB-KW"/>
</dbReference>
<dbReference type="InterPro" id="IPR008280">
    <property type="entry name" value="Tub_FtsZ_C"/>
</dbReference>
<dbReference type="Gene3D" id="1.10.287.600">
    <property type="entry name" value="Helix hairpin bin"/>
    <property type="match status" value="1"/>
</dbReference>
<evidence type="ECO:0000256" key="4">
    <source>
        <dbReference type="ARBA" id="ARBA00011747"/>
    </source>
</evidence>
<dbReference type="PROSITE" id="PS00227">
    <property type="entry name" value="TUBULIN"/>
    <property type="match status" value="1"/>
</dbReference>
<feature type="compositionally biased region" description="Polar residues" evidence="13">
    <location>
        <begin position="412"/>
        <end position="423"/>
    </location>
</feature>
<comment type="subunit">
    <text evidence="4">Dimer of alpha and beta chains. A typical microtubule is a hollow water-filled tube with an outer diameter of 25 nm and an inner diameter of 15 nM. Alpha-beta heterodimers associate head-to-tail to form protofilaments running lengthwise along the microtubule wall with the beta-tubulin subunit facing the microtubule plus end conferring a structural polarity. Microtubules usually have 13 protofilaments but different protofilament numbers can be found in some organisms and specialized cells.</text>
</comment>
<dbReference type="FunFam" id="3.40.50.1440:FF:000003">
    <property type="entry name" value="Tubulin beta chain"/>
    <property type="match status" value="1"/>
</dbReference>
<feature type="domain" description="C2H2-type" evidence="14">
    <location>
        <begin position="509"/>
        <end position="536"/>
    </location>
</feature>
<dbReference type="InterPro" id="IPR037103">
    <property type="entry name" value="Tubulin/FtsZ-like_C"/>
</dbReference>
<dbReference type="Gene3D" id="3.30.1330.20">
    <property type="entry name" value="Tubulin/FtsZ, C-terminal domain"/>
    <property type="match status" value="1"/>
</dbReference>
<evidence type="ECO:0000256" key="7">
    <source>
        <dbReference type="ARBA" id="ARBA00022723"/>
    </source>
</evidence>
<dbReference type="GO" id="GO:0005874">
    <property type="term" value="C:microtubule"/>
    <property type="evidence" value="ECO:0007669"/>
    <property type="project" value="UniProtKB-KW"/>
</dbReference>
<comment type="similarity">
    <text evidence="3">Belongs to the tubulin family.</text>
</comment>
<dbReference type="SMART" id="SM00864">
    <property type="entry name" value="Tubulin"/>
    <property type="match status" value="1"/>
</dbReference>
<dbReference type="FunFam" id="1.10.287.600:FF:000006">
    <property type="entry name" value="Tubulin beta chain"/>
    <property type="match status" value="1"/>
</dbReference>
<feature type="domain" description="Tubulin/FtsZ 2-layer sandwich" evidence="16">
    <location>
        <begin position="869"/>
        <end position="1006"/>
    </location>
</feature>
<organism evidence="17 18">
    <name type="scientific">Rhizoctonia solani</name>
    <dbReference type="NCBI Taxonomy" id="456999"/>
    <lineage>
        <taxon>Eukaryota</taxon>
        <taxon>Fungi</taxon>
        <taxon>Dikarya</taxon>
        <taxon>Basidiomycota</taxon>
        <taxon>Agaricomycotina</taxon>
        <taxon>Agaricomycetes</taxon>
        <taxon>Cantharellales</taxon>
        <taxon>Ceratobasidiaceae</taxon>
        <taxon>Rhizoctonia</taxon>
    </lineage>
</organism>
<feature type="compositionally biased region" description="Polar residues" evidence="13">
    <location>
        <begin position="307"/>
        <end position="318"/>
    </location>
</feature>
<dbReference type="InterPro" id="IPR018316">
    <property type="entry name" value="Tubulin/FtsZ_2-layer-sand-dom"/>
</dbReference>
<dbReference type="GO" id="GO:0007052">
    <property type="term" value="P:mitotic spindle organization"/>
    <property type="evidence" value="ECO:0007669"/>
    <property type="project" value="UniProtKB-ARBA"/>
</dbReference>
<dbReference type="GO" id="GO:0046872">
    <property type="term" value="F:metal ion binding"/>
    <property type="evidence" value="ECO:0007669"/>
    <property type="project" value="UniProtKB-KW"/>
</dbReference>
<dbReference type="SMART" id="SM00355">
    <property type="entry name" value="ZnF_C2H2"/>
    <property type="match status" value="3"/>
</dbReference>
<comment type="subcellular location">
    <subcellularLocation>
        <location evidence="2">Cytoplasm</location>
        <location evidence="2">Cytoskeleton</location>
    </subcellularLocation>
</comment>
<dbReference type="InterPro" id="IPR000217">
    <property type="entry name" value="Tubulin"/>
</dbReference>
<dbReference type="GO" id="GO:0005200">
    <property type="term" value="F:structural constituent of cytoskeleton"/>
    <property type="evidence" value="ECO:0007669"/>
    <property type="project" value="InterPro"/>
</dbReference>
<protein>
    <submittedName>
        <fullName evidence="17">Uncharacterized protein</fullName>
    </submittedName>
</protein>
<keyword evidence="5" id="KW-0963">Cytoplasm</keyword>
<evidence type="ECO:0000313" key="18">
    <source>
        <dbReference type="Proteomes" id="UP000663846"/>
    </source>
</evidence>
<keyword evidence="9" id="KW-0460">Magnesium</keyword>
<feature type="domain" description="Tubulin/FtsZ GTPase" evidence="15">
    <location>
        <begin position="669"/>
        <end position="867"/>
    </location>
</feature>
<feature type="domain" description="C2H2-type" evidence="14">
    <location>
        <begin position="166"/>
        <end position="187"/>
    </location>
</feature>
<proteinExistence type="inferred from homology"/>
<feature type="compositionally biased region" description="Polar residues" evidence="13">
    <location>
        <begin position="286"/>
        <end position="299"/>
    </location>
</feature>
<dbReference type="SMART" id="SM00865">
    <property type="entry name" value="Tubulin_C"/>
    <property type="match status" value="1"/>
</dbReference>
<dbReference type="GO" id="GO:0000070">
    <property type="term" value="P:mitotic sister chromatid segregation"/>
    <property type="evidence" value="ECO:0007669"/>
    <property type="project" value="UniProtKB-ARBA"/>
</dbReference>
<accession>A0A8H3C6Q7</accession>
<dbReference type="SUPFAM" id="SSF52490">
    <property type="entry name" value="Tubulin nucleotide-binding domain-like"/>
    <property type="match status" value="1"/>
</dbReference>
<name>A0A8H3C6Q7_9AGAM</name>
<evidence type="ECO:0000256" key="3">
    <source>
        <dbReference type="ARBA" id="ARBA00009636"/>
    </source>
</evidence>
<feature type="coiled-coil region" evidence="12">
    <location>
        <begin position="1031"/>
        <end position="1058"/>
    </location>
</feature>
<feature type="compositionally biased region" description="Polar residues" evidence="13">
    <location>
        <begin position="441"/>
        <end position="452"/>
    </location>
</feature>
<dbReference type="PRINTS" id="PR01163">
    <property type="entry name" value="BETATUBULIN"/>
</dbReference>
<keyword evidence="8" id="KW-0547">Nucleotide-binding</keyword>
<dbReference type="EMBL" id="CAJMWS010001079">
    <property type="protein sequence ID" value="CAE6472688.1"/>
    <property type="molecule type" value="Genomic_DNA"/>
</dbReference>
<keyword evidence="7" id="KW-0479">Metal-binding</keyword>
<dbReference type="PANTHER" id="PTHR11588">
    <property type="entry name" value="TUBULIN"/>
    <property type="match status" value="1"/>
</dbReference>
<feature type="domain" description="C2H2-type" evidence="14">
    <location>
        <begin position="459"/>
        <end position="482"/>
    </location>
</feature>
<dbReference type="InterPro" id="IPR017975">
    <property type="entry name" value="Tubulin_CS"/>
</dbReference>
<dbReference type="CDD" id="cd02187">
    <property type="entry name" value="beta_tubulin"/>
    <property type="match status" value="1"/>
</dbReference>
<feature type="compositionally biased region" description="Polar residues" evidence="13">
    <location>
        <begin position="236"/>
        <end position="245"/>
    </location>
</feature>
<evidence type="ECO:0000259" key="16">
    <source>
        <dbReference type="SMART" id="SM00865"/>
    </source>
</evidence>
<evidence type="ECO:0000256" key="8">
    <source>
        <dbReference type="ARBA" id="ARBA00022741"/>
    </source>
</evidence>
<evidence type="ECO:0000256" key="1">
    <source>
        <dbReference type="ARBA" id="ARBA00001946"/>
    </source>
</evidence>
<keyword evidence="11" id="KW-0206">Cytoskeleton</keyword>
<sequence length="1067" mass="115436">MNVMPAAMPILNPRMHGGDAFSFRGNSGTRMGAGDMPFTGGTPGNWSGTPMSLGFGMGTSLKPESLNNIGTGTSWKADSAIHGVAAGTSFVPGSFSGMSSSWKINQNGQMYFLSDVPGGPLVGPMDVSDFKHRLSSSIESEHGRLIRSLGGDEPNVLGGEEFCRNYTCCGIPLPDLHSLVEHFEEAHVVVIDPANPAPPFDQNGALAVLNKNNANSNSGQANNNNHNHDHGVFPISPNTQPTTATPGGFDPDSMELDSSPTTAGSSSQSTTPPRSVFPTAILQGHTAKSSNANGQTKPTTLMPFRPTSMQSVQPNPNEAFNRYAGYSDFSSRMPGTVPPVPTASATDTSNTSDDHVISPGMLFERGRKSSRDGTPGTSRLTSPGPVAGITVSGNPHGTGSPDDTEGHRGWESTMSSQAPSPTASELAEYFGQSGENGDGLQASTTLSRPSTSLMLSKPYKCPTPGCNKSYKQANGLKYHITHGQCSFVPMDPRLEGLEEEDYERITRPYDCRVGNCTRRYKNMNGLRYHYQHSGAHGAVGLALLASGQHHLQTGTNAGKGLGSLTNLTTLSNGRSNIDINGNKIPGPPKRKGDPQAPHNPHVDAQMAMGILGMNLRPPYNVGTMREIVHLQTGQCGNQIGAKFWEVVSEEHGIAGDGKYQGNNDLQLECISVYYNTVGDNKYVPRAVLVDLEPGTMDSVRSGPLGGLFRPDNFVFGQSGAGNNWAKGHYTEGAELVDQVLDVTRKEAEGCDCLQGFQITHSLGGGTGAGMGTLLISKIREEYPDRMMCTFSVVPSPKVSDTVVEPYNATLSVHQLVENSDETFCIDNEALYDICFRTLKLSTPTYGDLNHLVSIVMSGITTCLRFPGQLNSDLRKLAVNMVPFPRLHFFMVGFAPLTARGSMQYRAVSVPELTQQMFDAKNMMAASDPRHGRYLTVAAFFRGKVSMKEVEEQMQNVQNKNSAYFVEWIPNNVLTAQCDIPPRGMKMAATFIGNSTAIQELFKRVSEQFSAMFKRKAFLHWYTQEGMDEMEFTEAESNMQDLVAEYQQYQDASVEEEGEYEDEAPQEE</sequence>
<dbReference type="Gene3D" id="3.30.160.60">
    <property type="entry name" value="Classic Zinc Finger"/>
    <property type="match status" value="1"/>
</dbReference>
<dbReference type="Pfam" id="PF03953">
    <property type="entry name" value="Tubulin_C"/>
    <property type="match status" value="1"/>
</dbReference>
<evidence type="ECO:0000256" key="13">
    <source>
        <dbReference type="SAM" id="MobiDB-lite"/>
    </source>
</evidence>
<feature type="compositionally biased region" description="Low complexity" evidence="13">
    <location>
        <begin position="342"/>
        <end position="351"/>
    </location>
</feature>
<evidence type="ECO:0000256" key="10">
    <source>
        <dbReference type="ARBA" id="ARBA00023134"/>
    </source>
</evidence>
<evidence type="ECO:0000256" key="6">
    <source>
        <dbReference type="ARBA" id="ARBA00022701"/>
    </source>
</evidence>
<feature type="compositionally biased region" description="Low complexity" evidence="13">
    <location>
        <begin position="212"/>
        <end position="225"/>
    </location>
</feature>
<keyword evidence="10" id="KW-0342">GTP-binding</keyword>
<feature type="compositionally biased region" description="Low complexity" evidence="13">
    <location>
        <begin position="258"/>
        <end position="273"/>
    </location>
</feature>
<evidence type="ECO:0000259" key="15">
    <source>
        <dbReference type="SMART" id="SM00864"/>
    </source>
</evidence>
<dbReference type="GO" id="GO:0097435">
    <property type="term" value="P:supramolecular fiber organization"/>
    <property type="evidence" value="ECO:0007669"/>
    <property type="project" value="UniProtKB-ARBA"/>
</dbReference>
<dbReference type="InterPro" id="IPR002453">
    <property type="entry name" value="Beta_tubulin"/>
</dbReference>
<feature type="region of interest" description="Disordered" evidence="13">
    <location>
        <begin position="580"/>
        <end position="599"/>
    </location>
</feature>
<gene>
    <name evidence="17" type="ORF">RDB_LOCUS178274</name>
</gene>
<reference evidence="17" key="1">
    <citation type="submission" date="2021-01" db="EMBL/GenBank/DDBJ databases">
        <authorList>
            <person name="Kaushik A."/>
        </authorList>
    </citation>
    <scope>NUCLEOTIDE SEQUENCE</scope>
    <source>
        <strain evidence="17">AG1-1C</strain>
    </source>
</reference>
<feature type="region of interest" description="Disordered" evidence="13">
    <location>
        <begin position="331"/>
        <end position="452"/>
    </location>
</feature>
<dbReference type="InterPro" id="IPR036525">
    <property type="entry name" value="Tubulin/FtsZ_GTPase_sf"/>
</dbReference>